<dbReference type="PANTHER" id="PTHR42982:SF8">
    <property type="entry name" value="SEC-INDEPENDENT PROTEIN TRANSLOCASE PROTEIN TATA"/>
    <property type="match status" value="1"/>
</dbReference>
<comment type="caution">
    <text evidence="10">The sequence shown here is derived from an EMBL/GenBank/DDBJ whole genome shotgun (WGS) entry which is preliminary data.</text>
</comment>
<dbReference type="GO" id="GO:0033281">
    <property type="term" value="C:TAT protein transport complex"/>
    <property type="evidence" value="ECO:0007669"/>
    <property type="project" value="UniProtKB-UniRule"/>
</dbReference>
<comment type="similarity">
    <text evidence="9">Belongs to the TatA/E family.</text>
</comment>
<keyword evidence="2 9" id="KW-0813">Transport</keyword>
<reference evidence="10 11" key="1">
    <citation type="submission" date="2018-11" db="EMBL/GenBank/DDBJ databases">
        <title>Trebonia kvetii gen.nov., sp.nov., a novel acidophilic actinobacterium, and proposal of the new actinobacterial family Treboniaceae fam. nov.</title>
        <authorList>
            <person name="Rapoport D."/>
            <person name="Sagova-Mareckova M."/>
            <person name="Sedlacek I."/>
            <person name="Provaznik J."/>
            <person name="Kralova S."/>
            <person name="Pavlinic D."/>
            <person name="Benes V."/>
            <person name="Kopecky J."/>
        </authorList>
    </citation>
    <scope>NUCLEOTIDE SEQUENCE [LARGE SCALE GENOMIC DNA]</scope>
    <source>
        <strain evidence="10 11">15Tr583</strain>
    </source>
</reference>
<dbReference type="EMBL" id="RPFW01000008">
    <property type="protein sequence ID" value="TVZ00643.1"/>
    <property type="molecule type" value="Genomic_DNA"/>
</dbReference>
<dbReference type="GO" id="GO:0008320">
    <property type="term" value="F:protein transmembrane transporter activity"/>
    <property type="evidence" value="ECO:0007669"/>
    <property type="project" value="UniProtKB-UniRule"/>
</dbReference>
<sequence length="106" mass="11179">MIGDLFDSPWKIAIIAILIIVLFGSRKLPAAARSLGQSMRILKKEVQGLHEDEPTEPASAATFQAPQPQIEAAAADAGAQAQIDALSKQLADLQQSVKTSDGAQAK</sequence>
<accession>A0A6P2BTW4</accession>
<dbReference type="InterPro" id="IPR003369">
    <property type="entry name" value="TatA/B/E"/>
</dbReference>
<evidence type="ECO:0000313" key="11">
    <source>
        <dbReference type="Proteomes" id="UP000460272"/>
    </source>
</evidence>
<dbReference type="Pfam" id="PF02416">
    <property type="entry name" value="TatA_B_E"/>
    <property type="match status" value="1"/>
</dbReference>
<feature type="transmembrane region" description="Helical" evidence="9">
    <location>
        <begin position="12"/>
        <end position="30"/>
    </location>
</feature>
<evidence type="ECO:0000256" key="7">
    <source>
        <dbReference type="ARBA" id="ARBA00023010"/>
    </source>
</evidence>
<keyword evidence="5 9" id="KW-0653">Protein transport</keyword>
<evidence type="ECO:0000256" key="4">
    <source>
        <dbReference type="ARBA" id="ARBA00022692"/>
    </source>
</evidence>
<evidence type="ECO:0000256" key="8">
    <source>
        <dbReference type="ARBA" id="ARBA00023136"/>
    </source>
</evidence>
<dbReference type="PANTHER" id="PTHR42982">
    <property type="entry name" value="SEC-INDEPENDENT PROTEIN TRANSLOCASE PROTEIN TATA"/>
    <property type="match status" value="1"/>
</dbReference>
<name>A0A6P2BTW4_9ACTN</name>
<dbReference type="HAMAP" id="MF_00236">
    <property type="entry name" value="TatA_E"/>
    <property type="match status" value="1"/>
</dbReference>
<evidence type="ECO:0000256" key="5">
    <source>
        <dbReference type="ARBA" id="ARBA00022927"/>
    </source>
</evidence>
<dbReference type="Gene3D" id="1.20.5.3310">
    <property type="match status" value="1"/>
</dbReference>
<protein>
    <recommendedName>
        <fullName evidence="9">Sec-independent protein translocase protein TatA</fullName>
    </recommendedName>
</protein>
<keyword evidence="8 9" id="KW-0472">Membrane</keyword>
<comment type="function">
    <text evidence="9">Part of the twin-arginine translocation (Tat) system that transports large folded proteins containing a characteristic twin-arginine motif in their signal peptide across membranes. TatA could form the protein-conducting channel of the Tat system.</text>
</comment>
<dbReference type="OrthoDB" id="5245163at2"/>
<dbReference type="RefSeq" id="WP_145860244.1">
    <property type="nucleotide sequence ID" value="NZ_RPFW01000008.1"/>
</dbReference>
<evidence type="ECO:0000313" key="10">
    <source>
        <dbReference type="EMBL" id="TVZ00643.1"/>
    </source>
</evidence>
<evidence type="ECO:0000256" key="2">
    <source>
        <dbReference type="ARBA" id="ARBA00022448"/>
    </source>
</evidence>
<comment type="subunit">
    <text evidence="9">The Tat system comprises two distinct complexes: a TatABC complex, containing multiple copies of TatA, TatB and TatC subunits, and a separate TatA complex, containing only TatA subunits. Substrates initially bind to the TatABC complex, which probably triggers association of the separate TatA complex to form the active translocon.</text>
</comment>
<organism evidence="10 11">
    <name type="scientific">Trebonia kvetii</name>
    <dbReference type="NCBI Taxonomy" id="2480626"/>
    <lineage>
        <taxon>Bacteria</taxon>
        <taxon>Bacillati</taxon>
        <taxon>Actinomycetota</taxon>
        <taxon>Actinomycetes</taxon>
        <taxon>Streptosporangiales</taxon>
        <taxon>Treboniaceae</taxon>
        <taxon>Trebonia</taxon>
    </lineage>
</organism>
<dbReference type="GO" id="GO:0043953">
    <property type="term" value="P:protein transport by the Tat complex"/>
    <property type="evidence" value="ECO:0007669"/>
    <property type="project" value="UniProtKB-UniRule"/>
</dbReference>
<dbReference type="InterPro" id="IPR006312">
    <property type="entry name" value="TatA/E"/>
</dbReference>
<dbReference type="AlphaFoldDB" id="A0A6P2BTW4"/>
<evidence type="ECO:0000256" key="1">
    <source>
        <dbReference type="ARBA" id="ARBA00004162"/>
    </source>
</evidence>
<comment type="subcellular location">
    <subcellularLocation>
        <location evidence="1 9">Cell membrane</location>
        <topology evidence="1 9">Single-pass membrane protein</topology>
    </subcellularLocation>
</comment>
<dbReference type="Proteomes" id="UP000460272">
    <property type="component" value="Unassembled WGS sequence"/>
</dbReference>
<gene>
    <name evidence="9 10" type="primary">tatA</name>
    <name evidence="10" type="ORF">EAS64_35280</name>
</gene>
<keyword evidence="6 9" id="KW-1133">Transmembrane helix</keyword>
<evidence type="ECO:0000256" key="3">
    <source>
        <dbReference type="ARBA" id="ARBA00022475"/>
    </source>
</evidence>
<evidence type="ECO:0000256" key="9">
    <source>
        <dbReference type="HAMAP-Rule" id="MF_00236"/>
    </source>
</evidence>
<dbReference type="NCBIfam" id="NF001854">
    <property type="entry name" value="PRK00575.1"/>
    <property type="match status" value="1"/>
</dbReference>
<evidence type="ECO:0000256" key="6">
    <source>
        <dbReference type="ARBA" id="ARBA00022989"/>
    </source>
</evidence>
<keyword evidence="4 9" id="KW-0812">Transmembrane</keyword>
<proteinExistence type="inferred from homology"/>
<keyword evidence="11" id="KW-1185">Reference proteome</keyword>
<keyword evidence="3 9" id="KW-1003">Cell membrane</keyword>
<keyword evidence="7 9" id="KW-0811">Translocation</keyword>